<name>A0A9P9BKL0_9PEZI</name>
<dbReference type="GeneID" id="70184871"/>
<evidence type="ECO:0000313" key="3">
    <source>
        <dbReference type="Proteomes" id="UP000756346"/>
    </source>
</evidence>
<sequence>MCAQRSTTSGAAPTCTSASTDSAGVPITHDRLMYARRYPCCLAIVVHLGYAEPAPCLCGFAC</sequence>
<keyword evidence="3" id="KW-1185">Reference proteome</keyword>
<dbReference type="RefSeq" id="XP_046007527.1">
    <property type="nucleotide sequence ID" value="XM_046155325.1"/>
</dbReference>
<comment type="caution">
    <text evidence="2">The sequence shown here is derived from an EMBL/GenBank/DDBJ whole genome shotgun (WGS) entry which is preliminary data.</text>
</comment>
<proteinExistence type="predicted"/>
<feature type="region of interest" description="Disordered" evidence="1">
    <location>
        <begin position="1"/>
        <end position="24"/>
    </location>
</feature>
<accession>A0A9P9BKL0</accession>
<evidence type="ECO:0000256" key="1">
    <source>
        <dbReference type="SAM" id="MobiDB-lite"/>
    </source>
</evidence>
<reference evidence="2" key="1">
    <citation type="journal article" date="2021" name="Nat. Commun.">
        <title>Genetic determinants of endophytism in the Arabidopsis root mycobiome.</title>
        <authorList>
            <person name="Mesny F."/>
            <person name="Miyauchi S."/>
            <person name="Thiergart T."/>
            <person name="Pickel B."/>
            <person name="Atanasova L."/>
            <person name="Karlsson M."/>
            <person name="Huettel B."/>
            <person name="Barry K.W."/>
            <person name="Haridas S."/>
            <person name="Chen C."/>
            <person name="Bauer D."/>
            <person name="Andreopoulos W."/>
            <person name="Pangilinan J."/>
            <person name="LaButti K."/>
            <person name="Riley R."/>
            <person name="Lipzen A."/>
            <person name="Clum A."/>
            <person name="Drula E."/>
            <person name="Henrissat B."/>
            <person name="Kohler A."/>
            <person name="Grigoriev I.V."/>
            <person name="Martin F.M."/>
            <person name="Hacquard S."/>
        </authorList>
    </citation>
    <scope>NUCLEOTIDE SEQUENCE</scope>
    <source>
        <strain evidence="2">MPI-CAGE-CH-0230</strain>
    </source>
</reference>
<dbReference type="Proteomes" id="UP000756346">
    <property type="component" value="Unassembled WGS sequence"/>
</dbReference>
<feature type="compositionally biased region" description="Polar residues" evidence="1">
    <location>
        <begin position="1"/>
        <end position="22"/>
    </location>
</feature>
<protein>
    <submittedName>
        <fullName evidence="2">Uncharacterized protein</fullName>
    </submittedName>
</protein>
<evidence type="ECO:0000313" key="2">
    <source>
        <dbReference type="EMBL" id="KAH7021326.1"/>
    </source>
</evidence>
<dbReference type="EMBL" id="JAGTJQ010000010">
    <property type="protein sequence ID" value="KAH7021326.1"/>
    <property type="molecule type" value="Genomic_DNA"/>
</dbReference>
<gene>
    <name evidence="2" type="ORF">B0I36DRAFT_334266</name>
</gene>
<organism evidence="2 3">
    <name type="scientific">Microdochium trichocladiopsis</name>
    <dbReference type="NCBI Taxonomy" id="1682393"/>
    <lineage>
        <taxon>Eukaryota</taxon>
        <taxon>Fungi</taxon>
        <taxon>Dikarya</taxon>
        <taxon>Ascomycota</taxon>
        <taxon>Pezizomycotina</taxon>
        <taxon>Sordariomycetes</taxon>
        <taxon>Xylariomycetidae</taxon>
        <taxon>Xylariales</taxon>
        <taxon>Microdochiaceae</taxon>
        <taxon>Microdochium</taxon>
    </lineage>
</organism>
<dbReference type="AlphaFoldDB" id="A0A9P9BKL0"/>